<evidence type="ECO:0000256" key="8">
    <source>
        <dbReference type="ARBA" id="ARBA00023163"/>
    </source>
</evidence>
<dbReference type="EMBL" id="CP020918">
    <property type="protein sequence ID" value="AWG23243.1"/>
    <property type="molecule type" value="Genomic_DNA"/>
</dbReference>
<dbReference type="OrthoDB" id="1522078at2"/>
<dbReference type="GO" id="GO:0003700">
    <property type="term" value="F:DNA-binding transcription factor activity"/>
    <property type="evidence" value="ECO:0007669"/>
    <property type="project" value="InterPro"/>
</dbReference>
<dbReference type="PROSITE" id="PS00041">
    <property type="entry name" value="HTH_ARAC_FAMILY_1"/>
    <property type="match status" value="1"/>
</dbReference>
<dbReference type="SMART" id="SM00448">
    <property type="entry name" value="REC"/>
    <property type="match status" value="1"/>
</dbReference>
<dbReference type="Gene3D" id="3.40.50.2300">
    <property type="match status" value="1"/>
</dbReference>
<evidence type="ECO:0000259" key="12">
    <source>
        <dbReference type="PROSITE" id="PS50110"/>
    </source>
</evidence>
<dbReference type="SMART" id="SM00387">
    <property type="entry name" value="HATPase_c"/>
    <property type="match status" value="1"/>
</dbReference>
<dbReference type="InterPro" id="IPR005467">
    <property type="entry name" value="His_kinase_dom"/>
</dbReference>
<dbReference type="SUPFAM" id="SSF46689">
    <property type="entry name" value="Homeodomain-like"/>
    <property type="match status" value="1"/>
</dbReference>
<dbReference type="SUPFAM" id="SSF47384">
    <property type="entry name" value="Homodimeric domain of signal transducing histidine kinase"/>
    <property type="match status" value="1"/>
</dbReference>
<dbReference type="Pfam" id="PF00512">
    <property type="entry name" value="HisKA"/>
    <property type="match status" value="1"/>
</dbReference>
<evidence type="ECO:0000256" key="2">
    <source>
        <dbReference type="ARBA" id="ARBA00012438"/>
    </source>
</evidence>
<dbReference type="Pfam" id="PF00072">
    <property type="entry name" value="Response_reg"/>
    <property type="match status" value="1"/>
</dbReference>
<dbReference type="InterPro" id="IPR011123">
    <property type="entry name" value="Y_Y_Y"/>
</dbReference>
<evidence type="ECO:0000256" key="9">
    <source>
        <dbReference type="PROSITE-ProRule" id="PRU00169"/>
    </source>
</evidence>
<dbReference type="SUPFAM" id="SSF55874">
    <property type="entry name" value="ATPase domain of HSP90 chaperone/DNA topoisomerase II/histidine kinase"/>
    <property type="match status" value="1"/>
</dbReference>
<dbReference type="InterPro" id="IPR003661">
    <property type="entry name" value="HisK_dim/P_dom"/>
</dbReference>
<feature type="domain" description="Histidine kinase" evidence="11">
    <location>
        <begin position="852"/>
        <end position="1085"/>
    </location>
</feature>
<evidence type="ECO:0000256" key="1">
    <source>
        <dbReference type="ARBA" id="ARBA00000085"/>
    </source>
</evidence>
<dbReference type="InterPro" id="IPR036097">
    <property type="entry name" value="HisK_dim/P_sf"/>
</dbReference>
<evidence type="ECO:0000256" key="3">
    <source>
        <dbReference type="ARBA" id="ARBA00022553"/>
    </source>
</evidence>
<dbReference type="Gene3D" id="2.60.40.10">
    <property type="entry name" value="Immunoglobulins"/>
    <property type="match status" value="1"/>
</dbReference>
<evidence type="ECO:0000256" key="6">
    <source>
        <dbReference type="ARBA" id="ARBA00023015"/>
    </source>
</evidence>
<dbReference type="Gene3D" id="1.10.10.60">
    <property type="entry name" value="Homeodomain-like"/>
    <property type="match status" value="2"/>
</dbReference>
<dbReference type="FunFam" id="2.60.40.10:FF:000791">
    <property type="entry name" value="Two-component system sensor histidine kinase/response regulator"/>
    <property type="match status" value="1"/>
</dbReference>
<evidence type="ECO:0000259" key="10">
    <source>
        <dbReference type="PROSITE" id="PS01124"/>
    </source>
</evidence>
<evidence type="ECO:0000256" key="5">
    <source>
        <dbReference type="ARBA" id="ARBA00022777"/>
    </source>
</evidence>
<name>A0A2S1LHL4_9FLAO</name>
<evidence type="ECO:0000313" key="13">
    <source>
        <dbReference type="EMBL" id="AWG23243.1"/>
    </source>
</evidence>
<dbReference type="Gene3D" id="2.130.10.10">
    <property type="entry name" value="YVTN repeat-like/Quinoprotein amine dehydrogenase"/>
    <property type="match status" value="2"/>
</dbReference>
<dbReference type="Proteomes" id="UP000244527">
    <property type="component" value="Chromosome"/>
</dbReference>
<dbReference type="Pfam" id="PF12833">
    <property type="entry name" value="HTH_18"/>
    <property type="match status" value="1"/>
</dbReference>
<dbReference type="InterPro" id="IPR011006">
    <property type="entry name" value="CheY-like_superfamily"/>
</dbReference>
<dbReference type="InterPro" id="IPR009057">
    <property type="entry name" value="Homeodomain-like_sf"/>
</dbReference>
<dbReference type="InterPro" id="IPR004358">
    <property type="entry name" value="Sig_transdc_His_kin-like_C"/>
</dbReference>
<keyword evidence="6" id="KW-0805">Transcription regulation</keyword>
<gene>
    <name evidence="13" type="ORF">FFWV33_17770</name>
</gene>
<dbReference type="Gene3D" id="1.10.287.130">
    <property type="match status" value="1"/>
</dbReference>
<proteinExistence type="predicted"/>
<dbReference type="PRINTS" id="PR00344">
    <property type="entry name" value="BCTRLSENSOR"/>
</dbReference>
<dbReference type="InterPro" id="IPR018062">
    <property type="entry name" value="HTH_AraC-typ_CS"/>
</dbReference>
<dbReference type="SUPFAM" id="SSF52172">
    <property type="entry name" value="CheY-like"/>
    <property type="match status" value="1"/>
</dbReference>
<dbReference type="InterPro" id="IPR036890">
    <property type="entry name" value="HATPase_C_sf"/>
</dbReference>
<dbReference type="EC" id="2.7.13.3" evidence="2"/>
<evidence type="ECO:0000256" key="7">
    <source>
        <dbReference type="ARBA" id="ARBA00023125"/>
    </source>
</evidence>
<dbReference type="GO" id="GO:0043565">
    <property type="term" value="F:sequence-specific DNA binding"/>
    <property type="evidence" value="ECO:0007669"/>
    <property type="project" value="InterPro"/>
</dbReference>
<dbReference type="Pfam" id="PF07495">
    <property type="entry name" value="Y_Y_Y"/>
    <property type="match status" value="1"/>
</dbReference>
<dbReference type="PROSITE" id="PS01124">
    <property type="entry name" value="HTH_ARAC_FAMILY_2"/>
    <property type="match status" value="1"/>
</dbReference>
<evidence type="ECO:0000256" key="4">
    <source>
        <dbReference type="ARBA" id="ARBA00022679"/>
    </source>
</evidence>
<sequence length="1379" mass="155836">MLSVLLISLISTAAFSQKMYEGYQFININEGISKRGVSCITQDQYGYIWIGTYGAGLYKYDGISYTVFENDWQKESSIISNIIYCTYVDANNKLWIGTDQGICFYNREINKFETLDLKITHSKGAKVDVAVKSIIQDNFGNLIIGTYGRGIFKFNLKTAKVTFLKSEVATYTNYQINCLTKSKDGTIYIGTSYGLKSLQAGATVAKKVRDKAGKIIFNQYIESIVLDRKQNIWLGTFYDGLVKVSKDAGGFSQKSFPITKKRVMALLQGEGNSILCATENDGLFLVDEQGAILKKYINNKAENNSLKSNSVWSLFADKENRVWLGYYNQGVDVFDKLYSKFNAIGSNLYNKENALQTKSVTGIAKDKAGKLWISLEGGGVDYYDPITSANKHVNSKNTSFLSGLKSDDIQTVFVDTKENVWLGSWDGGIYFLKKGASSFVNFNTNNTSGIASNRMLSFSEDSNGIIWIGTYLRGLHYYVPSENKFYHCDSKPFSVNGLINGDVRKVLVDSNNRIWVGSTLGLFLVTHDNNFKFTVVALKNQMMKDKKMQKNQSVLSLYESRNKQIWIGTDGAGLFSYTPKGNTFDFYYNFEGLVEKSVAAIIEDQEGAIWISGKAGITKVDLKKKSAVNFTKDDGLLDNDFNNNSVLKVQNGDLYFGSYEGINYFNPKQILKSTKQPLLYFSDLKLFNKSVSPNDADSPLTKVISETDHLVLTHDQSVFTLEYVGLNYSHPGKNEYAYYLEGFEKEWNFVGGKRAATYTNLPPGDYVFNVKAAKRGGVWSDKPLQLHIEVLPPFWRTNFAYFLYILAFVLVSIYMKKYLQRRFEEKQAIQFERDKAVQIEKLNAKKLQFFTNISHEFRTPLTLIINPLEDILKNKSFGLPAEVLNKLFVIHKSSDRLSRLINELMDFNKLQFNKMALHVQQVEVVSFTKNIVSYFEEEAASRAIDLQFESTVESLQDWLDPKMFEKIIFNIISNAFKVTADNGKIKISINASQKKMFLPLASNLGKVETFEIAIEDTGAGLNKKEIKRIFDRFYQVNNLNKTYYGSTGIGLEVVRGFVELHKGKIEVDSTLGVGTTFTVVFPLGNEYFTEAEILDEEHQVVLRESIKKGVVDDNEESSVGDIAIEITHTILIVEDNTELRNYLKDELKKSYKVIVAENGQKGVELAKQKLPDLILTDVIMPVMNGLELCKAVKADIKTSHIPLLMLSAKALVQDKLEGIDSGADMYMSKPFDMDILKSSLGQLINSRQIMFDKFYKGISKNAKEKTTTLDNEFIQKALSYIHENISESDLSVEVLASNVFLSRSQLYRKIKSLTGVTVNEFIRNVRLEKSQELIQLGNSSINEISYQVGFTSASYFTKCYKAKYGHLPTQLDKNKPNLE</sequence>
<dbReference type="PANTHER" id="PTHR43547">
    <property type="entry name" value="TWO-COMPONENT HISTIDINE KINASE"/>
    <property type="match status" value="1"/>
</dbReference>
<dbReference type="PROSITE" id="PS50109">
    <property type="entry name" value="HIS_KIN"/>
    <property type="match status" value="1"/>
</dbReference>
<protein>
    <recommendedName>
        <fullName evidence="2">histidine kinase</fullName>
        <ecNumber evidence="2">2.7.13.3</ecNumber>
    </recommendedName>
</protein>
<dbReference type="FunFam" id="3.30.565.10:FF:000006">
    <property type="entry name" value="Sensor histidine kinase WalK"/>
    <property type="match status" value="1"/>
</dbReference>
<dbReference type="PROSITE" id="PS50110">
    <property type="entry name" value="RESPONSE_REGULATORY"/>
    <property type="match status" value="1"/>
</dbReference>
<dbReference type="SUPFAM" id="SSF63829">
    <property type="entry name" value="Calcium-dependent phosphotriesterase"/>
    <property type="match status" value="3"/>
</dbReference>
<keyword evidence="7" id="KW-0238">DNA-binding</keyword>
<dbReference type="InterPro" id="IPR011110">
    <property type="entry name" value="Reg_prop"/>
</dbReference>
<feature type="modified residue" description="4-aspartylphosphate" evidence="9">
    <location>
        <position position="1177"/>
    </location>
</feature>
<dbReference type="CDD" id="cd00082">
    <property type="entry name" value="HisKA"/>
    <property type="match status" value="1"/>
</dbReference>
<dbReference type="Pfam" id="PF07494">
    <property type="entry name" value="Reg_prop"/>
    <property type="match status" value="4"/>
</dbReference>
<dbReference type="InterPro" id="IPR013783">
    <property type="entry name" value="Ig-like_fold"/>
</dbReference>
<feature type="domain" description="HTH araC/xylS-type" evidence="10">
    <location>
        <begin position="1275"/>
        <end position="1374"/>
    </location>
</feature>
<dbReference type="PANTHER" id="PTHR43547:SF2">
    <property type="entry name" value="HYBRID SIGNAL TRANSDUCTION HISTIDINE KINASE C"/>
    <property type="match status" value="1"/>
</dbReference>
<dbReference type="InterPro" id="IPR003594">
    <property type="entry name" value="HATPase_dom"/>
</dbReference>
<reference evidence="13 14" key="1">
    <citation type="submission" date="2017-04" db="EMBL/GenBank/DDBJ databases">
        <title>Compelte genome sequence of WV33.</title>
        <authorList>
            <person name="Lee P.C."/>
        </authorList>
    </citation>
    <scope>NUCLEOTIDE SEQUENCE [LARGE SCALE GENOMIC DNA]</scope>
    <source>
        <strain evidence="13 14">WV33</strain>
    </source>
</reference>
<dbReference type="Pfam" id="PF02518">
    <property type="entry name" value="HATPase_c"/>
    <property type="match status" value="1"/>
</dbReference>
<dbReference type="InterPro" id="IPR001789">
    <property type="entry name" value="Sig_transdc_resp-reg_receiver"/>
</dbReference>
<keyword evidence="14" id="KW-1185">Reference proteome</keyword>
<dbReference type="Gene3D" id="3.30.565.10">
    <property type="entry name" value="Histidine kinase-like ATPase, C-terminal domain"/>
    <property type="match status" value="1"/>
</dbReference>
<dbReference type="GO" id="GO:0000155">
    <property type="term" value="F:phosphorelay sensor kinase activity"/>
    <property type="evidence" value="ECO:0007669"/>
    <property type="project" value="InterPro"/>
</dbReference>
<evidence type="ECO:0000259" key="11">
    <source>
        <dbReference type="PROSITE" id="PS50109"/>
    </source>
</evidence>
<dbReference type="SMART" id="SM00342">
    <property type="entry name" value="HTH_ARAC"/>
    <property type="match status" value="1"/>
</dbReference>
<dbReference type="SMART" id="SM00388">
    <property type="entry name" value="HisKA"/>
    <property type="match status" value="1"/>
</dbReference>
<comment type="catalytic activity">
    <reaction evidence="1">
        <text>ATP + protein L-histidine = ADP + protein N-phospho-L-histidine.</text>
        <dbReference type="EC" id="2.7.13.3"/>
    </reaction>
</comment>
<dbReference type="InterPro" id="IPR015943">
    <property type="entry name" value="WD40/YVTN_repeat-like_dom_sf"/>
</dbReference>
<dbReference type="InterPro" id="IPR018060">
    <property type="entry name" value="HTH_AraC"/>
</dbReference>
<accession>A0A2S1LHL4</accession>
<organism evidence="13 14">
    <name type="scientific">Flavobacterium faecale</name>
    <dbReference type="NCBI Taxonomy" id="1355330"/>
    <lineage>
        <taxon>Bacteria</taxon>
        <taxon>Pseudomonadati</taxon>
        <taxon>Bacteroidota</taxon>
        <taxon>Flavobacteriia</taxon>
        <taxon>Flavobacteriales</taxon>
        <taxon>Flavobacteriaceae</taxon>
        <taxon>Flavobacterium</taxon>
    </lineage>
</organism>
<keyword evidence="3 9" id="KW-0597">Phosphoprotein</keyword>
<dbReference type="CDD" id="cd17574">
    <property type="entry name" value="REC_OmpR"/>
    <property type="match status" value="1"/>
</dbReference>
<keyword evidence="4" id="KW-0808">Transferase</keyword>
<evidence type="ECO:0000313" key="14">
    <source>
        <dbReference type="Proteomes" id="UP000244527"/>
    </source>
</evidence>
<keyword evidence="8" id="KW-0804">Transcription</keyword>
<keyword evidence="5 13" id="KW-0418">Kinase</keyword>
<feature type="domain" description="Response regulatory" evidence="12">
    <location>
        <begin position="1129"/>
        <end position="1244"/>
    </location>
</feature>
<dbReference type="KEGG" id="ffa:FFWV33_17770"/>